<dbReference type="AlphaFoldDB" id="A0A897MTE3"/>
<dbReference type="EMBL" id="CP064786">
    <property type="protein sequence ID" value="QSG02219.1"/>
    <property type="molecule type" value="Genomic_DNA"/>
</dbReference>
<dbReference type="KEGG" id="hara:AArcS_0997"/>
<evidence type="ECO:0000313" key="2">
    <source>
        <dbReference type="Proteomes" id="UP000663586"/>
    </source>
</evidence>
<keyword evidence="2" id="KW-1185">Reference proteome</keyword>
<accession>A0A897MTE3</accession>
<dbReference type="Proteomes" id="UP000663586">
    <property type="component" value="Chromosome"/>
</dbReference>
<name>A0A897MTE3_9EURY</name>
<dbReference type="RefSeq" id="WP_238479380.1">
    <property type="nucleotide sequence ID" value="NZ_CP064786.1"/>
</dbReference>
<reference evidence="1" key="1">
    <citation type="submission" date="2020-11" db="EMBL/GenBank/DDBJ databases">
        <title>Carbohydrate-dependent, anaerobic sulfur respiration: A novel catabolism in halophilic archaea.</title>
        <authorList>
            <person name="Sorokin D.Y."/>
            <person name="Messina E."/>
            <person name="Smedile F."/>
            <person name="La Cono V."/>
            <person name="Hallsworth J.E."/>
            <person name="Yakimov M.M."/>
        </authorList>
    </citation>
    <scope>NUCLEOTIDE SEQUENCE</scope>
    <source>
        <strain evidence="1">AArc-S</strain>
    </source>
</reference>
<evidence type="ECO:0008006" key="3">
    <source>
        <dbReference type="Google" id="ProtNLM"/>
    </source>
</evidence>
<dbReference type="InterPro" id="IPR055551">
    <property type="entry name" value="DUF7127"/>
</dbReference>
<dbReference type="GeneID" id="70684385"/>
<gene>
    <name evidence="1" type="ORF">AArcS_0997</name>
</gene>
<sequence>MDLKQFSRRDERRVREYETDGTHRIVADLGSDVDASVEVVGDTAIVVPEEGEQIDLDLPEAGAQAFIKNGILTIELEDGR</sequence>
<protein>
    <recommendedName>
        <fullName evidence="3">Hsp20/alpha crystallin family protein</fullName>
    </recommendedName>
</protein>
<evidence type="ECO:0000313" key="1">
    <source>
        <dbReference type="EMBL" id="QSG02219.1"/>
    </source>
</evidence>
<dbReference type="Pfam" id="PF23444">
    <property type="entry name" value="DUF7127"/>
    <property type="match status" value="1"/>
</dbReference>
<organism evidence="1 2">
    <name type="scientific">Natranaeroarchaeum sulfidigenes</name>
    <dbReference type="NCBI Taxonomy" id="2784880"/>
    <lineage>
        <taxon>Archaea</taxon>
        <taxon>Methanobacteriati</taxon>
        <taxon>Methanobacteriota</taxon>
        <taxon>Stenosarchaea group</taxon>
        <taxon>Halobacteria</taxon>
        <taxon>Halobacteriales</taxon>
        <taxon>Natronoarchaeaceae</taxon>
        <taxon>Natranaeroarchaeum</taxon>
    </lineage>
</organism>
<proteinExistence type="predicted"/>